<evidence type="ECO:0000313" key="2">
    <source>
        <dbReference type="EnsemblMetazoa" id="XP_019858118.1"/>
    </source>
</evidence>
<accession>A0AAN0JMS5</accession>
<dbReference type="KEGG" id="aqu:109586374"/>
<dbReference type="EnsemblMetazoa" id="XM_020002559.1">
    <property type="protein sequence ID" value="XP_019858118.1"/>
    <property type="gene ID" value="LOC109586374"/>
</dbReference>
<keyword evidence="1" id="KW-0812">Transmembrane</keyword>
<keyword evidence="1" id="KW-0472">Membrane</keyword>
<dbReference type="Proteomes" id="UP000007879">
    <property type="component" value="Unassembled WGS sequence"/>
</dbReference>
<keyword evidence="3" id="KW-1185">Reference proteome</keyword>
<proteinExistence type="predicted"/>
<dbReference type="RefSeq" id="XP_019858118.1">
    <property type="nucleotide sequence ID" value="XM_020002559.1"/>
</dbReference>
<dbReference type="AlphaFoldDB" id="A0AAN0JMS5"/>
<reference evidence="3" key="1">
    <citation type="journal article" date="2010" name="Nature">
        <title>The Amphimedon queenslandica genome and the evolution of animal complexity.</title>
        <authorList>
            <person name="Srivastava M."/>
            <person name="Simakov O."/>
            <person name="Chapman J."/>
            <person name="Fahey B."/>
            <person name="Gauthier M.E."/>
            <person name="Mitros T."/>
            <person name="Richards G.S."/>
            <person name="Conaco C."/>
            <person name="Dacre M."/>
            <person name="Hellsten U."/>
            <person name="Larroux C."/>
            <person name="Putnam N.H."/>
            <person name="Stanke M."/>
            <person name="Adamska M."/>
            <person name="Darling A."/>
            <person name="Degnan S.M."/>
            <person name="Oakley T.H."/>
            <person name="Plachetzki D.C."/>
            <person name="Zhai Y."/>
            <person name="Adamski M."/>
            <person name="Calcino A."/>
            <person name="Cummins S.F."/>
            <person name="Goodstein D.M."/>
            <person name="Harris C."/>
            <person name="Jackson D.J."/>
            <person name="Leys S.P."/>
            <person name="Shu S."/>
            <person name="Woodcroft B.J."/>
            <person name="Vervoort M."/>
            <person name="Kosik K.S."/>
            <person name="Manning G."/>
            <person name="Degnan B.M."/>
            <person name="Rokhsar D.S."/>
        </authorList>
    </citation>
    <scope>NUCLEOTIDE SEQUENCE [LARGE SCALE GENOMIC DNA]</scope>
</reference>
<organism evidence="2 3">
    <name type="scientific">Amphimedon queenslandica</name>
    <name type="common">Sponge</name>
    <dbReference type="NCBI Taxonomy" id="400682"/>
    <lineage>
        <taxon>Eukaryota</taxon>
        <taxon>Metazoa</taxon>
        <taxon>Porifera</taxon>
        <taxon>Demospongiae</taxon>
        <taxon>Heteroscleromorpha</taxon>
        <taxon>Haplosclerida</taxon>
        <taxon>Niphatidae</taxon>
        <taxon>Amphimedon</taxon>
    </lineage>
</organism>
<sequence>MPVIKIRHSNNLTTTAATLNTSASNAVNLGQYLYNFTMSNEITVQPGDILMIESNATNYMFYQQYNGPHNYRLGDNNELIALGNNDYPPISVVVEPFTNTATSTISSTHINTVTTVLSSSSIYSTATVTMESMEYTETNSISSNSLSLTIGTTSVMSTPVSTLQSTDSNTLIISGSISTAVFILLVVTILVILIVSVLVCRRILYKTSNRSDTFSSDEMKTNLDQQSYVPIMDEEQIILSASTNPAYGVTPGQEKGNTEVSANPAYGTSIGGEIKSIDVVYDEPVSIMHNDQEYMTIDETHEQIKEEELYI</sequence>
<keyword evidence="1" id="KW-1133">Transmembrane helix</keyword>
<dbReference type="GeneID" id="109586374"/>
<reference evidence="2" key="2">
    <citation type="submission" date="2024-06" db="UniProtKB">
        <authorList>
            <consortium name="EnsemblMetazoa"/>
        </authorList>
    </citation>
    <scope>IDENTIFICATION</scope>
</reference>
<evidence type="ECO:0000256" key="1">
    <source>
        <dbReference type="SAM" id="Phobius"/>
    </source>
</evidence>
<evidence type="ECO:0000313" key="3">
    <source>
        <dbReference type="Proteomes" id="UP000007879"/>
    </source>
</evidence>
<name>A0AAN0JMS5_AMPQE</name>
<feature type="transmembrane region" description="Helical" evidence="1">
    <location>
        <begin position="171"/>
        <end position="200"/>
    </location>
</feature>
<protein>
    <submittedName>
        <fullName evidence="2">Uncharacterized protein</fullName>
    </submittedName>
</protein>